<evidence type="ECO:0000313" key="7">
    <source>
        <dbReference type="WBParaSite" id="BXY_1569000.1"/>
    </source>
</evidence>
<dbReference type="GO" id="GO:0005634">
    <property type="term" value="C:nucleus"/>
    <property type="evidence" value="ECO:0007669"/>
    <property type="project" value="TreeGrafter"/>
</dbReference>
<dbReference type="SMART" id="SM00320">
    <property type="entry name" value="WD40"/>
    <property type="match status" value="3"/>
</dbReference>
<proteinExistence type="predicted"/>
<dbReference type="SUPFAM" id="SSF50978">
    <property type="entry name" value="WD40 repeat-like"/>
    <property type="match status" value="1"/>
</dbReference>
<dbReference type="PROSITE" id="PS50294">
    <property type="entry name" value="WD_REPEATS_REGION"/>
    <property type="match status" value="1"/>
</dbReference>
<evidence type="ECO:0000256" key="1">
    <source>
        <dbReference type="ARBA" id="ARBA00022553"/>
    </source>
</evidence>
<evidence type="ECO:0000256" key="5">
    <source>
        <dbReference type="SAM" id="MobiDB-lite"/>
    </source>
</evidence>
<protein>
    <submittedName>
        <fullName evidence="7">WD_REPEATS_REGION domain-containing protein</fullName>
    </submittedName>
</protein>
<dbReference type="PROSITE" id="PS00678">
    <property type="entry name" value="WD_REPEATS_1"/>
    <property type="match status" value="1"/>
</dbReference>
<dbReference type="PANTHER" id="PTHR14091">
    <property type="entry name" value="PERIODIC TRYPTOPHAN PROTEIN 1"/>
    <property type="match status" value="1"/>
</dbReference>
<dbReference type="InterPro" id="IPR036322">
    <property type="entry name" value="WD40_repeat_dom_sf"/>
</dbReference>
<evidence type="ECO:0000256" key="4">
    <source>
        <dbReference type="PROSITE-ProRule" id="PRU00221"/>
    </source>
</evidence>
<accession>A0A1I7SRM4</accession>
<dbReference type="WBParaSite" id="BXY_1569000.1">
    <property type="protein sequence ID" value="BXY_1569000.1"/>
    <property type="gene ID" value="BXY_1569000"/>
</dbReference>
<keyword evidence="2 4" id="KW-0853">WD repeat</keyword>
<organism evidence="6 7">
    <name type="scientific">Bursaphelenchus xylophilus</name>
    <name type="common">Pinewood nematode worm</name>
    <name type="synonym">Aphelenchoides xylophilus</name>
    <dbReference type="NCBI Taxonomy" id="6326"/>
    <lineage>
        <taxon>Eukaryota</taxon>
        <taxon>Metazoa</taxon>
        <taxon>Ecdysozoa</taxon>
        <taxon>Nematoda</taxon>
        <taxon>Chromadorea</taxon>
        <taxon>Rhabditida</taxon>
        <taxon>Tylenchina</taxon>
        <taxon>Tylenchomorpha</taxon>
        <taxon>Aphelenchoidea</taxon>
        <taxon>Aphelenchoididae</taxon>
        <taxon>Bursaphelenchus</taxon>
    </lineage>
</organism>
<sequence length="542" mass="60985">MTDPRHTLITSICWIERGVAAEKPQYVKLEPQTISELIQGSHPENTEDDQTSDADMEESEEQPKTKGIRGSKANAKPEDPDDKYNLENYDNEKVVEPSMKGLSVFANNLEDPYVTKTIDSEDEAEIEDLKVKPEDNLVAAAKFEGDDTTLVVYLYNTNGDFYVHHDYPVSAPILCMEHIKYDPGVEDRKGNLLAVGTMNPVIELWDLDIVNAVKPLGTLGETQKKGRKKRDGSGQGHKDAVLSLAWNREADHLLASGGADEIVVLWDLDEAKPAQNIRLDGMVQTLDWQPGQASVILSGTRSGKVQINDCQSNQVIELFEDKNIEIEKVHWDRFNENKLFVLGSDGVLRYFDAKNPKTVLCEAKCHEAEGAVFSQSTRNGLFTTAGEENGQIINLRDNRLSIECARIHAQLSQAIERLIIIGMKVEAVDNPSSKKLVEQYNLSVWPNLADSHDCLAQLSSTIRSSIDECQVSDSRLTKLLELNRFQLEAREITDELIEKIGKEMELALEVKQRARSIQGIQMDPEKMGQLQDYKNRFNKWNF</sequence>
<evidence type="ECO:0000256" key="2">
    <source>
        <dbReference type="ARBA" id="ARBA00022574"/>
    </source>
</evidence>
<dbReference type="InterPro" id="IPR001680">
    <property type="entry name" value="WD40_rpt"/>
</dbReference>
<dbReference type="PROSITE" id="PS50082">
    <property type="entry name" value="WD_REPEATS_2"/>
    <property type="match status" value="1"/>
</dbReference>
<dbReference type="InterPro" id="IPR019775">
    <property type="entry name" value="WD40_repeat_CS"/>
</dbReference>
<keyword evidence="1" id="KW-0597">Phosphoprotein</keyword>
<dbReference type="Gene3D" id="2.130.10.10">
    <property type="entry name" value="YVTN repeat-like/Quinoprotein amine dehydrogenase"/>
    <property type="match status" value="1"/>
</dbReference>
<dbReference type="Proteomes" id="UP000095284">
    <property type="component" value="Unplaced"/>
</dbReference>
<feature type="compositionally biased region" description="Basic and acidic residues" evidence="5">
    <location>
        <begin position="75"/>
        <end position="86"/>
    </location>
</feature>
<dbReference type="InterPro" id="IPR044285">
    <property type="entry name" value="PWP1"/>
</dbReference>
<dbReference type="PANTHER" id="PTHR14091:SF0">
    <property type="entry name" value="PERIODIC TRYPTOPHAN PROTEIN 1 HOMOLOG"/>
    <property type="match status" value="1"/>
</dbReference>
<dbReference type="Pfam" id="PF00400">
    <property type="entry name" value="WD40"/>
    <property type="match status" value="1"/>
</dbReference>
<feature type="region of interest" description="Disordered" evidence="5">
    <location>
        <begin position="34"/>
        <end position="86"/>
    </location>
</feature>
<name>A0A1I7SRM4_BURXY</name>
<dbReference type="InterPro" id="IPR015943">
    <property type="entry name" value="WD40/YVTN_repeat-like_dom_sf"/>
</dbReference>
<dbReference type="AlphaFoldDB" id="A0A1I7SRM4"/>
<feature type="repeat" description="WD" evidence="4">
    <location>
        <begin position="234"/>
        <end position="276"/>
    </location>
</feature>
<evidence type="ECO:0000313" key="6">
    <source>
        <dbReference type="Proteomes" id="UP000095284"/>
    </source>
</evidence>
<feature type="compositionally biased region" description="Acidic residues" evidence="5">
    <location>
        <begin position="46"/>
        <end position="60"/>
    </location>
</feature>
<dbReference type="GO" id="GO:0006364">
    <property type="term" value="P:rRNA processing"/>
    <property type="evidence" value="ECO:0007669"/>
    <property type="project" value="InterPro"/>
</dbReference>
<dbReference type="eggNOG" id="KOG0270">
    <property type="taxonomic scope" value="Eukaryota"/>
</dbReference>
<keyword evidence="3" id="KW-0677">Repeat</keyword>
<reference evidence="7" key="1">
    <citation type="submission" date="2016-11" db="UniProtKB">
        <authorList>
            <consortium name="WormBaseParasite"/>
        </authorList>
    </citation>
    <scope>IDENTIFICATION</scope>
</reference>
<evidence type="ECO:0000256" key="3">
    <source>
        <dbReference type="ARBA" id="ARBA00022737"/>
    </source>
</evidence>